<dbReference type="RefSeq" id="WP_136337842.1">
    <property type="nucleotide sequence ID" value="NZ_SSMD01000001.1"/>
</dbReference>
<keyword evidence="2" id="KW-1185">Reference proteome</keyword>
<proteinExistence type="predicted"/>
<accession>A0A4S3MFG4</accession>
<reference evidence="1 2" key="1">
    <citation type="submission" date="2019-04" db="EMBL/GenBank/DDBJ databases">
        <title>Draft genome sequence of Youngimonas vesicularis.</title>
        <authorList>
            <person name="Hameed A."/>
        </authorList>
    </citation>
    <scope>NUCLEOTIDE SEQUENCE [LARGE SCALE GENOMIC DNA]</scope>
    <source>
        <strain evidence="1 2">CC-AMW-E</strain>
    </source>
</reference>
<dbReference type="Proteomes" id="UP000306113">
    <property type="component" value="Unassembled WGS sequence"/>
</dbReference>
<sequence length="334" mass="35675">MNTKRASSIALMVGTVGIALGSGYFMEHSAPTVSPNVKAAPIVVAELPQQQAPQVAALDKVELTASPLPEMPVDIFQQLNMPERQPIPVAVTEREIIVPQTMPAQKGFSCEITMAADATIAALVNIELHAPCMANTRVTLHHNGLMISEMTDDQGELFVTIPALTEAAVFMADLGGGKTASTTTSVPSLRFFDRALVQWKGNAGLRLHAMEFGAGFDDEGHVWEEHAGSLEKTVHGQGGFLTQMGDPTLPESLQAQVYTYPSGTSARTGDILLEIEAEVTKANCGRQVNAQSLQVSEAGKPRVQDLELSMPNCDAVGDFLVLKNVLEDLKVASK</sequence>
<protein>
    <recommendedName>
        <fullName evidence="3">Translocase</fullName>
    </recommendedName>
</protein>
<evidence type="ECO:0000313" key="2">
    <source>
        <dbReference type="Proteomes" id="UP000306113"/>
    </source>
</evidence>
<evidence type="ECO:0000313" key="1">
    <source>
        <dbReference type="EMBL" id="THD76898.1"/>
    </source>
</evidence>
<evidence type="ECO:0008006" key="3">
    <source>
        <dbReference type="Google" id="ProtNLM"/>
    </source>
</evidence>
<dbReference type="AlphaFoldDB" id="A0A4S3MFG4"/>
<dbReference type="EMBL" id="SSMD01000001">
    <property type="protein sequence ID" value="THD76898.1"/>
    <property type="molecule type" value="Genomic_DNA"/>
</dbReference>
<name>A0A4S3MFG4_9RHOB</name>
<organism evidence="1 2">
    <name type="scientific">Thalassobius vesicularis</name>
    <dbReference type="NCBI Taxonomy" id="1294297"/>
    <lineage>
        <taxon>Bacteria</taxon>
        <taxon>Pseudomonadati</taxon>
        <taxon>Pseudomonadota</taxon>
        <taxon>Alphaproteobacteria</taxon>
        <taxon>Rhodobacterales</taxon>
        <taxon>Roseobacteraceae</taxon>
        <taxon>Thalassovita</taxon>
    </lineage>
</organism>
<gene>
    <name evidence="1" type="ORF">E7681_03390</name>
</gene>
<dbReference type="OrthoDB" id="7956241at2"/>
<comment type="caution">
    <text evidence="1">The sequence shown here is derived from an EMBL/GenBank/DDBJ whole genome shotgun (WGS) entry which is preliminary data.</text>
</comment>